<accession>A0A847UPN1</accession>
<reference evidence="1" key="1">
    <citation type="submission" date="2019-12" db="EMBL/GenBank/DDBJ databases">
        <title>Whole genome sequencing of Haloarcula argentinensis strain pws5.</title>
        <authorList>
            <person name="Verma D.K."/>
            <person name="Gopal K."/>
            <person name="Prasad E.S."/>
        </authorList>
    </citation>
    <scope>NUCLEOTIDE SEQUENCE</scope>
    <source>
        <strain evidence="1">Pws5</strain>
    </source>
</reference>
<sequence>METIGPVVDEVIDIARRELDAPRSVEIETWEDREFLVRIIHWSAPGVNTRYGYETAIQYHSDRETVEAFLIEEDTHTDERERLLKTELGTIPDPVDEKIAE</sequence>
<protein>
    <submittedName>
        <fullName evidence="1">Uncharacterized protein</fullName>
    </submittedName>
</protein>
<comment type="caution">
    <text evidence="1">The sequence shown here is derived from an EMBL/GenBank/DDBJ whole genome shotgun (WGS) entry which is preliminary data.</text>
</comment>
<evidence type="ECO:0000313" key="1">
    <source>
        <dbReference type="EMBL" id="NLV14070.1"/>
    </source>
</evidence>
<name>A0A847UPN1_HALAR</name>
<gene>
    <name evidence="1" type="ORF">GOC77_12430</name>
</gene>
<evidence type="ECO:0000313" key="2">
    <source>
        <dbReference type="Proteomes" id="UP000641625"/>
    </source>
</evidence>
<dbReference type="EMBL" id="WOWA01000005">
    <property type="protein sequence ID" value="NLV14070.1"/>
    <property type="molecule type" value="Genomic_DNA"/>
</dbReference>
<dbReference type="AlphaFoldDB" id="A0A847UPN1"/>
<proteinExistence type="predicted"/>
<organism evidence="1 2">
    <name type="scientific">Haloarcula argentinensis</name>
    <dbReference type="NCBI Taxonomy" id="43776"/>
    <lineage>
        <taxon>Archaea</taxon>
        <taxon>Methanobacteriati</taxon>
        <taxon>Methanobacteriota</taxon>
        <taxon>Stenosarchaea group</taxon>
        <taxon>Halobacteria</taxon>
        <taxon>Halobacteriales</taxon>
        <taxon>Haloarculaceae</taxon>
        <taxon>Haloarcula</taxon>
    </lineage>
</organism>
<dbReference type="RefSeq" id="WP_170097524.1">
    <property type="nucleotide sequence ID" value="NZ_WOWA01000005.1"/>
</dbReference>
<dbReference type="Proteomes" id="UP000641625">
    <property type="component" value="Unassembled WGS sequence"/>
</dbReference>